<dbReference type="EMBL" id="CP064782">
    <property type="protein sequence ID" value="QWT48341.1"/>
    <property type="molecule type" value="Genomic_DNA"/>
</dbReference>
<keyword evidence="3 4" id="KW-0472">Membrane</keyword>
<dbReference type="GO" id="GO:0044718">
    <property type="term" value="P:siderophore transmembrane transport"/>
    <property type="evidence" value="ECO:0007669"/>
    <property type="project" value="TreeGrafter"/>
</dbReference>
<dbReference type="PROSITE" id="PS52016">
    <property type="entry name" value="TONB_DEPENDENT_REC_3"/>
    <property type="match status" value="1"/>
</dbReference>
<keyword evidence="4" id="KW-0798">TonB box</keyword>
<keyword evidence="3" id="KW-0813">Transport</keyword>
<dbReference type="KEGG" id="aiq:Azoinq_10790"/>
<keyword evidence="3" id="KW-0812">Transmembrane</keyword>
<dbReference type="Pfam" id="PF07715">
    <property type="entry name" value="Plug"/>
    <property type="match status" value="1"/>
</dbReference>
<dbReference type="CDD" id="cd01347">
    <property type="entry name" value="ligand_gated_channel"/>
    <property type="match status" value="1"/>
</dbReference>
<evidence type="ECO:0000256" key="1">
    <source>
        <dbReference type="ARBA" id="ARBA00009810"/>
    </source>
</evidence>
<dbReference type="PANTHER" id="PTHR30069:SF29">
    <property type="entry name" value="HEMOGLOBIN AND HEMOGLOBIN-HAPTOGLOBIN-BINDING PROTEIN 1-RELATED"/>
    <property type="match status" value="1"/>
</dbReference>
<accession>A0A975SLK9</accession>
<dbReference type="Pfam" id="PF00593">
    <property type="entry name" value="TonB_dep_Rec_b-barrel"/>
    <property type="match status" value="1"/>
</dbReference>
<dbReference type="PANTHER" id="PTHR30069">
    <property type="entry name" value="TONB-DEPENDENT OUTER MEMBRANE RECEPTOR"/>
    <property type="match status" value="1"/>
</dbReference>
<comment type="similarity">
    <text evidence="1 3 4">Belongs to the TonB-dependent receptor family.</text>
</comment>
<keyword evidence="2" id="KW-0732">Signal</keyword>
<evidence type="ECO:0000313" key="8">
    <source>
        <dbReference type="Proteomes" id="UP000683428"/>
    </source>
</evidence>
<dbReference type="Proteomes" id="UP000683428">
    <property type="component" value="Chromosome"/>
</dbReference>
<dbReference type="GO" id="GO:0009279">
    <property type="term" value="C:cell outer membrane"/>
    <property type="evidence" value="ECO:0007669"/>
    <property type="project" value="UniProtKB-SubCell"/>
</dbReference>
<dbReference type="GO" id="GO:0015344">
    <property type="term" value="F:siderophore uptake transmembrane transporter activity"/>
    <property type="evidence" value="ECO:0007669"/>
    <property type="project" value="TreeGrafter"/>
</dbReference>
<evidence type="ECO:0000256" key="3">
    <source>
        <dbReference type="PROSITE-ProRule" id="PRU01360"/>
    </source>
</evidence>
<sequence>MRFPQATVGRPRPLTRHVRHALPLALASLCLSPAQGEEATGDTKLTEVVVTATRSSAPAELIPGTVTTIDRATMDRRQVKDIADLLADEPDVAVPRDMRRFGAGQINIRGIEDNRILMLVDGIRAADFRSPGSTNYDGANRDIPDPDFLKQVEIVRGPASSLYGSDAIGGVVGFLTLDPEDLLKNGKTQAVGGKIGYHQEDRSTRASAYLAAGNEQVKGLLMVGHSDGHEMDNQGSRDVSGFTRTSPNPQSFHSTDVLAKLSLTPAPSHQLKLTLEAKDKETTTDIRRIANLSGTSLSKISRNLGDDALERDRVSLDYSYLPADPHWFDRLSAKAFYQEQRSDNGNYQLRSNTTTSCSASSSGTRNCAVDQRFHFKQGQQGLSLVMEKAAQALASQYLTWGAEWQRTRTEEVKYTTRTDLASGVSQDNLLGENFPKSDFPKGHMDQVGLFLQDEFRFFGERLRVTPGVRYDQYRLTPESDSLYRPLFGKTAVSKDGSRVSAKLAAALQLTSAWSAYGQYVEGFRPPNYEQVNRYFYNTSQFYGVLGNPDLKPETSRGLEVGAKYVTPRSSAQVALFHNRYQDFIDYAKLASGDPRALPSPFRSTYLYQNLSRVTIHGFELRGQWQASRHLAFNAAYAYAYGENQETGAPINSIDPRRLTAAVQWTPDSTHGGEMRLRAAGPTTRVDDSQVTKGFFHPGGYGVVDVNAWWQVQPNTRVQVGVTNLFDRRYWLWSDIRGASLPASDPAPDFYTQPGRNFSVTLKYDL</sequence>
<dbReference type="NCBIfam" id="TIGR01786">
    <property type="entry name" value="TonB-hemlactrns"/>
    <property type="match status" value="1"/>
</dbReference>
<dbReference type="InterPro" id="IPR000531">
    <property type="entry name" value="Beta-barrel_TonB"/>
</dbReference>
<keyword evidence="8" id="KW-1185">Reference proteome</keyword>
<evidence type="ECO:0000313" key="7">
    <source>
        <dbReference type="EMBL" id="QWT48341.1"/>
    </source>
</evidence>
<dbReference type="RefSeq" id="WP_216129208.1">
    <property type="nucleotide sequence ID" value="NZ_CP064782.1"/>
</dbReference>
<keyword evidence="3" id="KW-1134">Transmembrane beta strand</keyword>
<dbReference type="InterPro" id="IPR011276">
    <property type="entry name" value="TonB_haem/Hb_rcpt"/>
</dbReference>
<name>A0A975SLK9_9RHOO</name>
<proteinExistence type="inferred from homology"/>
<dbReference type="InterPro" id="IPR039426">
    <property type="entry name" value="TonB-dep_rcpt-like"/>
</dbReference>
<keyword evidence="3" id="KW-0998">Cell outer membrane</keyword>
<dbReference type="NCBIfam" id="TIGR01785">
    <property type="entry name" value="TonB-hemin"/>
    <property type="match status" value="1"/>
</dbReference>
<organism evidence="7 8">
    <name type="scientific">Azospira inquinata</name>
    <dbReference type="NCBI Taxonomy" id="2785627"/>
    <lineage>
        <taxon>Bacteria</taxon>
        <taxon>Pseudomonadati</taxon>
        <taxon>Pseudomonadota</taxon>
        <taxon>Betaproteobacteria</taxon>
        <taxon>Rhodocyclales</taxon>
        <taxon>Rhodocyclaceae</taxon>
        <taxon>Azospira</taxon>
    </lineage>
</organism>
<dbReference type="GO" id="GO:0015232">
    <property type="term" value="F:heme transmembrane transporter activity"/>
    <property type="evidence" value="ECO:0007669"/>
    <property type="project" value="InterPro"/>
</dbReference>
<evidence type="ECO:0000259" key="5">
    <source>
        <dbReference type="Pfam" id="PF00593"/>
    </source>
</evidence>
<evidence type="ECO:0000256" key="4">
    <source>
        <dbReference type="RuleBase" id="RU003357"/>
    </source>
</evidence>
<keyword evidence="7" id="KW-0675">Receptor</keyword>
<dbReference type="InterPro" id="IPR010949">
    <property type="entry name" value="TonB_Hb/transfer/lactofer_rcpt"/>
</dbReference>
<reference evidence="7" key="1">
    <citation type="submission" date="2020-11" db="EMBL/GenBank/DDBJ databases">
        <title>Azospira inquinata sp. nov.</title>
        <authorList>
            <person name="Moe W.M."/>
            <person name="Mikes M.C."/>
        </authorList>
    </citation>
    <scope>NUCLEOTIDE SEQUENCE</scope>
    <source>
        <strain evidence="7">Azo-3</strain>
    </source>
</reference>
<evidence type="ECO:0000259" key="6">
    <source>
        <dbReference type="Pfam" id="PF07715"/>
    </source>
</evidence>
<gene>
    <name evidence="7" type="ORF">Azoinq_10790</name>
</gene>
<feature type="domain" description="TonB-dependent receptor-like beta-barrel" evidence="5">
    <location>
        <begin position="301"/>
        <end position="724"/>
    </location>
</feature>
<feature type="domain" description="TonB-dependent receptor plug" evidence="6">
    <location>
        <begin position="62"/>
        <end position="171"/>
    </location>
</feature>
<comment type="subcellular location">
    <subcellularLocation>
        <location evidence="3">Cell outer membrane</location>
        <topology evidence="3">Multi-pass membrane protein</topology>
    </subcellularLocation>
</comment>
<evidence type="ECO:0000256" key="2">
    <source>
        <dbReference type="ARBA" id="ARBA00022729"/>
    </source>
</evidence>
<dbReference type="InterPro" id="IPR012910">
    <property type="entry name" value="Plug_dom"/>
</dbReference>
<protein>
    <submittedName>
        <fullName evidence="7">TonB-dependent hemoglobin/transferrin/lactoferrin family receptor</fullName>
    </submittedName>
</protein>
<dbReference type="AlphaFoldDB" id="A0A975SLK9"/>